<name>A0A834LEJ5_RHOSS</name>
<evidence type="ECO:0000256" key="2">
    <source>
        <dbReference type="SAM" id="MobiDB-lite"/>
    </source>
</evidence>
<dbReference type="PROSITE" id="PS00107">
    <property type="entry name" value="PROTEIN_KINASE_ATP"/>
    <property type="match status" value="1"/>
</dbReference>
<dbReference type="Gene3D" id="1.10.510.10">
    <property type="entry name" value="Transferase(Phosphotransferase) domain 1"/>
    <property type="match status" value="3"/>
</dbReference>
<keyword evidence="6" id="KW-1185">Reference proteome</keyword>
<reference evidence="5" key="1">
    <citation type="submission" date="2019-11" db="EMBL/GenBank/DDBJ databases">
        <authorList>
            <person name="Liu Y."/>
            <person name="Hou J."/>
            <person name="Li T.-Q."/>
            <person name="Guan C.-H."/>
            <person name="Wu X."/>
            <person name="Wu H.-Z."/>
            <person name="Ling F."/>
            <person name="Zhang R."/>
            <person name="Shi X.-G."/>
            <person name="Ren J.-P."/>
            <person name="Chen E.-F."/>
            <person name="Sun J.-M."/>
        </authorList>
    </citation>
    <scope>NUCLEOTIDE SEQUENCE</scope>
    <source>
        <strain evidence="5">Adult_tree_wgs_1</strain>
        <tissue evidence="5">Leaves</tissue>
    </source>
</reference>
<dbReference type="GO" id="GO:0005524">
    <property type="term" value="F:ATP binding"/>
    <property type="evidence" value="ECO:0007669"/>
    <property type="project" value="UniProtKB-UniRule"/>
</dbReference>
<feature type="region of interest" description="Disordered" evidence="2">
    <location>
        <begin position="32"/>
        <end position="54"/>
    </location>
</feature>
<dbReference type="PANTHER" id="PTHR34544:SF3">
    <property type="entry name" value="OS07G0155200 PROTEIN"/>
    <property type="match status" value="1"/>
</dbReference>
<protein>
    <recommendedName>
        <fullName evidence="4">Protein kinase domain-containing protein</fullName>
    </recommendedName>
</protein>
<dbReference type="GO" id="GO:0004672">
    <property type="term" value="F:protein kinase activity"/>
    <property type="evidence" value="ECO:0007669"/>
    <property type="project" value="InterPro"/>
</dbReference>
<feature type="compositionally biased region" description="Basic and acidic residues" evidence="2">
    <location>
        <begin position="148"/>
        <end position="159"/>
    </location>
</feature>
<proteinExistence type="inferred from homology"/>
<feature type="region of interest" description="Disordered" evidence="2">
    <location>
        <begin position="69"/>
        <end position="143"/>
    </location>
</feature>
<dbReference type="InterPro" id="IPR017441">
    <property type="entry name" value="Protein_kinase_ATP_BS"/>
</dbReference>
<evidence type="ECO:0000313" key="6">
    <source>
        <dbReference type="Proteomes" id="UP000626092"/>
    </source>
</evidence>
<evidence type="ECO:0000259" key="4">
    <source>
        <dbReference type="PROSITE" id="PS50011"/>
    </source>
</evidence>
<comment type="caution">
    <text evidence="5">The sequence shown here is derived from an EMBL/GenBank/DDBJ whole genome shotgun (WGS) entry which is preliminary data.</text>
</comment>
<feature type="compositionally biased region" description="Low complexity" evidence="2">
    <location>
        <begin position="183"/>
        <end position="203"/>
    </location>
</feature>
<keyword evidence="1" id="KW-0547">Nucleotide-binding</keyword>
<dbReference type="HAMAP" id="MF_01077">
    <property type="entry name" value="RimP"/>
    <property type="match status" value="1"/>
</dbReference>
<sequence>MASSSPTSRRTRKAPPTADLYSTVVIHDDVVSPTTMDDPIDDYYDYDDEDSSLPPLLKRLPKDFGTILDSGEDSSAVGNISGTMIVKTDRSGRSSSSYSSPAWKPRSAPLFDRNLAASPRKRIEAEEDEDEKEEGDFSTFVVRSGERDTVTGTVVRRESGGGGGSTMSMAVASMRAVGELGFGKKQQQGKGTSSGSSSSFPDESSSRYGQQKGSKVSSSSIPEYCVTREDPSTNPIAVWVFSAMVAELAYAFRLGKGSYGAVYKARDIKTSELVAIKVISLSEGEEGYEEIRGEIEMLQQCSHPNVVRYLGSYQGEEYLWIVMEYCGGGSVADLMNNTDEPLEEIQIAYICREALKQVINIYFAVSGMLIQTFGVITMTFRAGDFGVAAQLTRTMSKRNTFIGTPHWMAPEVIQESRYDGKVDVWALGVSAIEMAEAMNLLFSSPKVIAVKPFAPLYCFATALLQSLSLNAILSATWKFSTNLLAFTSFQIIRPFLSTYLIAFTAFKIVCHVEASAEEMAKSTCLAVRYCLIVVGIPVINESTLQKQNFPSVNVPKVSDSVHGIVYQIPTLPSIIYIQLMLVALSLVFHDFIAKCLTKEPRLRPTASELLKHKFIERCKSGPSVMLLKIEKARQTRASMALEAQNIPSGTFIPGNTALGGPKVNEDYGDTVPSKPHDGLQGTLKQSVSGAVDLTGEGDFGTVIVHAGDEKDKKPTQTSASNAIEASPGSWHAEARTISGAGDKSLDPCFQYGKILLSTFVRAVTSDGCTVRGRNAEGVDADNSQIRSQSVAQTIQASSPSIFTTPDQKNSISQALIGSGGGISSDTFKSETASRKALDKLWSIYAAGNTVPIPFLRATDISPIALLSDNVLGGLQQGSGGSGNIAEEAVQELFCATSSKCLPKAYIKFYTNESHPGFSLPQNISDESMLVDGVKTLPDVKFQKPARVIKCIPANRPSCYEEMPLQDLQAAQEQQTIQNLCDTLRTILRLTFRGPCRTSLFSAPPPSAAVASSVSTHQHPLTLLNPNSPFPSSGSNYSHNPFRLRLVPSKPTSSFFPSTLRLISTTTSEAAGEIQETPVEDETDEEVEPIDSWEEEDDAEPEIGDGGDGGGVVLQNCRWGERALSLAHEVLLQFGDGMELFSFKTTPRGYIYVRLDKLAHEYGCPSMDEIESYSRQYKKRLDEVGASGEIPDDLALEVSSPGADRLLKVPDDLYRFKDMPMRVDYIEDLEARSPEKFGVFYLESIETETGRCVWRLADVKENRDPSAKGRPLSRKLKDWRLDLPYAMFKRVTLYLDY</sequence>
<dbReference type="InterPro" id="IPR000719">
    <property type="entry name" value="Prot_kinase_dom"/>
</dbReference>
<evidence type="ECO:0000256" key="3">
    <source>
        <dbReference type="SAM" id="Phobius"/>
    </source>
</evidence>
<evidence type="ECO:0000313" key="5">
    <source>
        <dbReference type="EMBL" id="KAF7132915.1"/>
    </source>
</evidence>
<dbReference type="PANTHER" id="PTHR34544">
    <property type="entry name" value="OSJNBA0006B20.18 PROTEIN"/>
    <property type="match status" value="1"/>
</dbReference>
<dbReference type="Proteomes" id="UP000626092">
    <property type="component" value="Unassembled WGS sequence"/>
</dbReference>
<accession>A0A834LEJ5</accession>
<feature type="domain" description="Protein kinase" evidence="4">
    <location>
        <begin position="248"/>
        <end position="615"/>
    </location>
</feature>
<feature type="compositionally biased region" description="Acidic residues" evidence="2">
    <location>
        <begin position="125"/>
        <end position="136"/>
    </location>
</feature>
<keyword evidence="3" id="KW-0472">Membrane</keyword>
<feature type="region of interest" description="Disordered" evidence="2">
    <location>
        <begin position="148"/>
        <end position="167"/>
    </location>
</feature>
<dbReference type="GO" id="GO:0042274">
    <property type="term" value="P:ribosomal small subunit biogenesis"/>
    <property type="evidence" value="ECO:0007669"/>
    <property type="project" value="InterPro"/>
</dbReference>
<dbReference type="InterPro" id="IPR011009">
    <property type="entry name" value="Kinase-like_dom_sf"/>
</dbReference>
<dbReference type="SUPFAM" id="SSF56112">
    <property type="entry name" value="Protein kinase-like (PK-like)"/>
    <property type="match status" value="1"/>
</dbReference>
<dbReference type="Pfam" id="PF00069">
    <property type="entry name" value="Pkinase"/>
    <property type="match status" value="1"/>
</dbReference>
<keyword evidence="3" id="KW-0812">Transmembrane</keyword>
<feature type="compositionally biased region" description="Acidic residues" evidence="2">
    <location>
        <begin position="38"/>
        <end position="51"/>
    </location>
</feature>
<feature type="compositionally biased region" description="Low complexity" evidence="2">
    <location>
        <begin position="209"/>
        <end position="220"/>
    </location>
</feature>
<dbReference type="Pfam" id="PF25498">
    <property type="entry name" value="DUF7912"/>
    <property type="match status" value="1"/>
</dbReference>
<dbReference type="InterPro" id="IPR057234">
    <property type="entry name" value="DUF7912"/>
</dbReference>
<dbReference type="OrthoDB" id="248923at2759"/>
<organism evidence="5 6">
    <name type="scientific">Rhododendron simsii</name>
    <name type="common">Sims's rhododendron</name>
    <dbReference type="NCBI Taxonomy" id="118357"/>
    <lineage>
        <taxon>Eukaryota</taxon>
        <taxon>Viridiplantae</taxon>
        <taxon>Streptophyta</taxon>
        <taxon>Embryophyta</taxon>
        <taxon>Tracheophyta</taxon>
        <taxon>Spermatophyta</taxon>
        <taxon>Magnoliopsida</taxon>
        <taxon>eudicotyledons</taxon>
        <taxon>Gunneridae</taxon>
        <taxon>Pentapetalae</taxon>
        <taxon>asterids</taxon>
        <taxon>Ericales</taxon>
        <taxon>Ericaceae</taxon>
        <taxon>Ericoideae</taxon>
        <taxon>Rhodoreae</taxon>
        <taxon>Rhododendron</taxon>
    </lineage>
</organism>
<feature type="binding site" evidence="1">
    <location>
        <position position="277"/>
    </location>
    <ligand>
        <name>ATP</name>
        <dbReference type="ChEBI" id="CHEBI:30616"/>
    </ligand>
</feature>
<evidence type="ECO:0000256" key="1">
    <source>
        <dbReference type="PROSITE-ProRule" id="PRU10141"/>
    </source>
</evidence>
<keyword evidence="3" id="KW-1133">Transmembrane helix</keyword>
<gene>
    <name evidence="5" type="ORF">RHSIM_Rhsim09G0126200</name>
</gene>
<feature type="transmembrane region" description="Helical" evidence="3">
    <location>
        <begin position="359"/>
        <end position="380"/>
    </location>
</feature>
<keyword evidence="1" id="KW-0067">ATP-binding</keyword>
<dbReference type="InterPro" id="IPR003728">
    <property type="entry name" value="Ribosome_maturation_RimP"/>
</dbReference>
<dbReference type="PROSITE" id="PS50011">
    <property type="entry name" value="PROTEIN_KINASE_DOM"/>
    <property type="match status" value="1"/>
</dbReference>
<dbReference type="EMBL" id="WJXA01000009">
    <property type="protein sequence ID" value="KAF7132915.1"/>
    <property type="molecule type" value="Genomic_DNA"/>
</dbReference>
<feature type="region of interest" description="Disordered" evidence="2">
    <location>
        <begin position="183"/>
        <end position="220"/>
    </location>
</feature>